<proteinExistence type="predicted"/>
<feature type="compositionally biased region" description="Polar residues" evidence="1">
    <location>
        <begin position="18"/>
        <end position="37"/>
    </location>
</feature>
<evidence type="ECO:0008006" key="4">
    <source>
        <dbReference type="Google" id="ProtNLM"/>
    </source>
</evidence>
<feature type="compositionally biased region" description="Basic and acidic residues" evidence="1">
    <location>
        <begin position="141"/>
        <end position="150"/>
    </location>
</feature>
<organism evidence="2 3">
    <name type="scientific">Gymnopus androsaceus JB14</name>
    <dbReference type="NCBI Taxonomy" id="1447944"/>
    <lineage>
        <taxon>Eukaryota</taxon>
        <taxon>Fungi</taxon>
        <taxon>Dikarya</taxon>
        <taxon>Basidiomycota</taxon>
        <taxon>Agaricomycotina</taxon>
        <taxon>Agaricomycetes</taxon>
        <taxon>Agaricomycetidae</taxon>
        <taxon>Agaricales</taxon>
        <taxon>Marasmiineae</taxon>
        <taxon>Omphalotaceae</taxon>
        <taxon>Gymnopus</taxon>
    </lineage>
</organism>
<sequence length="821" mass="93679">MGNSKGGCPQKRKRNMTGLKNQRNISAPQNTTQQPTENPDIPKVENQATESKEDESSSDHWIPEDSVCTAEYFGYETCDDSEDEEEDLKQGEWDDEVLEDENLQDALLRYAAAMDDEIYDESWVPEDLLAERLRKRKQRRQEREHKERAKTYATGPDIAQKSARSQRRHRNKTIGQNVLGKYGFTGGDCTVLGFSTQEDPVPSTNCSSSSPSILSTPDVPIRAESEEPELGWSSDREPSVPIRQESVEPVLTWDGDEPPDLNCSDVTAKSWEDELDERVGLDKAEIRSWNELREQIKQELGIAKKKGLPLSQVNQLLVLCNFATLRLKGMGRMKVSQEIALQWHEKDGIHFARCVRQLARHYQVFEQLPRENRGGLCTSRSLLSDKTTQNAARNWLMAQKAGKITPQKFQTALNETILPNLGIKRKSPICVQTARRWLIALGWHLTVLRKGVYLDGHEHPDVVKYQQEVFLPAMAEYERRMAHYEGPELKHVPPTLQPGEKEVIAEFHDESAFSALEYKSKVWLAEGQSILQKKTRGRIIHVSDLINQVNGCLVCRDADGKITCNARKVIYPGSNGDAWWDTAQLLVQMKEAISIFEEAHPDCQALFIFDQSSAHASLGPDALRAWDMNKSDGGRQRKQHDTVIPQSNPYSEFRGQTQKMILPDGKPKGLQQVLEERGFNIQNMRAKCSPVWPFENIDCCMAHLLSKQEDFMNQPSMLESLITGAGHYCIFLLKFHCELNPIEMYWGWVKYQFREIPKKTFQEAKDAVFKNLDACPVDVIRRFINRLFRKAAEWAVRKQKTHRSVLANAMMHLDAICPSTT</sequence>
<reference evidence="2" key="1">
    <citation type="journal article" date="2019" name="Environ. Microbiol.">
        <title>Fungal ecological strategies reflected in gene transcription - a case study of two litter decomposers.</title>
        <authorList>
            <person name="Barbi F."/>
            <person name="Kohler A."/>
            <person name="Barry K."/>
            <person name="Baskaran P."/>
            <person name="Daum C."/>
            <person name="Fauchery L."/>
            <person name="Ihrmark K."/>
            <person name="Kuo A."/>
            <person name="LaButti K."/>
            <person name="Lipzen A."/>
            <person name="Morin E."/>
            <person name="Grigoriev I.V."/>
            <person name="Henrissat B."/>
            <person name="Lindahl B."/>
            <person name="Martin F."/>
        </authorList>
    </citation>
    <scope>NUCLEOTIDE SEQUENCE</scope>
    <source>
        <strain evidence="2">JB14</strain>
    </source>
</reference>
<evidence type="ECO:0000313" key="2">
    <source>
        <dbReference type="EMBL" id="KAE9389234.1"/>
    </source>
</evidence>
<dbReference type="EMBL" id="ML769705">
    <property type="protein sequence ID" value="KAE9389234.1"/>
    <property type="molecule type" value="Genomic_DNA"/>
</dbReference>
<feature type="compositionally biased region" description="Acidic residues" evidence="1">
    <location>
        <begin position="77"/>
        <end position="94"/>
    </location>
</feature>
<evidence type="ECO:0000256" key="1">
    <source>
        <dbReference type="SAM" id="MobiDB-lite"/>
    </source>
</evidence>
<feature type="region of interest" description="Disordered" evidence="1">
    <location>
        <begin position="197"/>
        <end position="241"/>
    </location>
</feature>
<feature type="compositionally biased region" description="Basic and acidic residues" evidence="1">
    <location>
        <begin position="50"/>
        <end position="63"/>
    </location>
</feature>
<dbReference type="GO" id="GO:0003676">
    <property type="term" value="F:nucleic acid binding"/>
    <property type="evidence" value="ECO:0007669"/>
    <property type="project" value="InterPro"/>
</dbReference>
<feature type="region of interest" description="Disordered" evidence="1">
    <location>
        <begin position="629"/>
        <end position="649"/>
    </location>
</feature>
<dbReference type="InterPro" id="IPR036397">
    <property type="entry name" value="RNaseH_sf"/>
</dbReference>
<feature type="region of interest" description="Disordered" evidence="1">
    <location>
        <begin position="136"/>
        <end position="170"/>
    </location>
</feature>
<dbReference type="Proteomes" id="UP000799118">
    <property type="component" value="Unassembled WGS sequence"/>
</dbReference>
<accession>A0A6A4GVV6</accession>
<feature type="compositionally biased region" description="Basic and acidic residues" evidence="1">
    <location>
        <begin position="629"/>
        <end position="641"/>
    </location>
</feature>
<dbReference type="PANTHER" id="PTHR35871:SF1">
    <property type="entry name" value="CXC1-LIKE CYSTEINE CLUSTER ASSOCIATED WITH KDZ TRANSPOSASES DOMAIN-CONTAINING PROTEIN"/>
    <property type="match status" value="1"/>
</dbReference>
<protein>
    <recommendedName>
        <fullName evidence="4">DDE-1 domain-containing protein</fullName>
    </recommendedName>
</protein>
<feature type="compositionally biased region" description="Low complexity" evidence="1">
    <location>
        <begin position="200"/>
        <end position="217"/>
    </location>
</feature>
<gene>
    <name evidence="2" type="ORF">BT96DRAFT_960082</name>
</gene>
<dbReference type="Gene3D" id="3.30.420.10">
    <property type="entry name" value="Ribonuclease H-like superfamily/Ribonuclease H"/>
    <property type="match status" value="1"/>
</dbReference>
<name>A0A6A4GVV6_9AGAR</name>
<evidence type="ECO:0000313" key="3">
    <source>
        <dbReference type="Proteomes" id="UP000799118"/>
    </source>
</evidence>
<keyword evidence="3" id="KW-1185">Reference proteome</keyword>
<dbReference type="OrthoDB" id="6511194at2759"/>
<feature type="region of interest" description="Disordered" evidence="1">
    <location>
        <begin position="1"/>
        <end position="94"/>
    </location>
</feature>
<dbReference type="PANTHER" id="PTHR35871">
    <property type="entry name" value="EXPRESSED PROTEIN"/>
    <property type="match status" value="1"/>
</dbReference>
<dbReference type="AlphaFoldDB" id="A0A6A4GVV6"/>